<feature type="region of interest" description="Disordered" evidence="1">
    <location>
        <begin position="92"/>
        <end position="132"/>
    </location>
</feature>
<dbReference type="OrthoDB" id="5415741at2759"/>
<evidence type="ECO:0000256" key="1">
    <source>
        <dbReference type="SAM" id="MobiDB-lite"/>
    </source>
</evidence>
<evidence type="ECO:0000313" key="3">
    <source>
        <dbReference type="Proteomes" id="UP000730481"/>
    </source>
</evidence>
<dbReference type="EMBL" id="PVQB02000279">
    <property type="protein sequence ID" value="KAF4339552.1"/>
    <property type="molecule type" value="Genomic_DNA"/>
</dbReference>
<dbReference type="Proteomes" id="UP000730481">
    <property type="component" value="Unassembled WGS sequence"/>
</dbReference>
<comment type="caution">
    <text evidence="2">The sequence shown here is derived from an EMBL/GenBank/DDBJ whole genome shotgun (WGS) entry which is preliminary data.</text>
</comment>
<evidence type="ECO:0000313" key="2">
    <source>
        <dbReference type="EMBL" id="KAF4339552.1"/>
    </source>
</evidence>
<sequence length="132" mass="14479">MPTDIATRAMVVALMAPTGGAKTTVEIHALTGLPIQTIRNIYARAIRRGFEPNERPVRLINAWLEDTPRPTNRLQETGHLVITKAMMDSHGSGRATANVVNKPPEIAGIVKNQPTTRKDSTSPVSDWVDEEE</sequence>
<accession>A0A9P5DW18</accession>
<proteinExistence type="predicted"/>
<dbReference type="AlphaFoldDB" id="A0A9P5DW18"/>
<gene>
    <name evidence="2" type="ORF">FBEOM_6546</name>
</gene>
<keyword evidence="3" id="KW-1185">Reference proteome</keyword>
<reference evidence="2" key="1">
    <citation type="journal article" date="2017" name="Mycologia">
        <title>Fusarium algeriense, sp. nov., a novel toxigenic crown rot pathogen of durum wheat from Algeria is nested in the Fusarium burgessii species complex.</title>
        <authorList>
            <person name="Laraba I."/>
            <person name="Keddad A."/>
            <person name="Boureghda H."/>
            <person name="Abdallah N."/>
            <person name="Vaughan M.M."/>
            <person name="Proctor R.H."/>
            <person name="Busman M."/>
            <person name="O'Donnell K."/>
        </authorList>
    </citation>
    <scope>NUCLEOTIDE SEQUENCE</scope>
    <source>
        <strain evidence="2">NRRL 25174</strain>
    </source>
</reference>
<protein>
    <submittedName>
        <fullName evidence="2">Uncharacterized protein</fullName>
    </submittedName>
</protein>
<organism evidence="2 3">
    <name type="scientific">Fusarium beomiforme</name>
    <dbReference type="NCBI Taxonomy" id="44412"/>
    <lineage>
        <taxon>Eukaryota</taxon>
        <taxon>Fungi</taxon>
        <taxon>Dikarya</taxon>
        <taxon>Ascomycota</taxon>
        <taxon>Pezizomycotina</taxon>
        <taxon>Sordariomycetes</taxon>
        <taxon>Hypocreomycetidae</taxon>
        <taxon>Hypocreales</taxon>
        <taxon>Nectriaceae</taxon>
        <taxon>Fusarium</taxon>
        <taxon>Fusarium burgessii species complex</taxon>
    </lineage>
</organism>
<name>A0A9P5DW18_9HYPO</name>
<reference evidence="2" key="2">
    <citation type="submission" date="2020-02" db="EMBL/GenBank/DDBJ databases">
        <title>Identification and distribution of gene clusters putatively required for synthesis of sphingolipid metabolism inhibitors in phylogenetically diverse species of the filamentous fungus Fusarium.</title>
        <authorList>
            <person name="Kim H.-S."/>
            <person name="Busman M."/>
            <person name="Brown D.W."/>
            <person name="Divon H."/>
            <person name="Uhlig S."/>
            <person name="Proctor R.H."/>
        </authorList>
    </citation>
    <scope>NUCLEOTIDE SEQUENCE</scope>
    <source>
        <strain evidence="2">NRRL 25174</strain>
    </source>
</reference>